<evidence type="ECO:0000313" key="2">
    <source>
        <dbReference type="EMBL" id="KAF6727556.1"/>
    </source>
</evidence>
<protein>
    <submittedName>
        <fullName evidence="2">Uncharacterized protein</fullName>
    </submittedName>
</protein>
<comment type="caution">
    <text evidence="2">The sequence shown here is derived from an EMBL/GenBank/DDBJ whole genome shotgun (WGS) entry which is preliminary data.</text>
</comment>
<dbReference type="AlphaFoldDB" id="A0A834CIX6"/>
<dbReference type="Proteomes" id="UP000646548">
    <property type="component" value="Unassembled WGS sequence"/>
</dbReference>
<proteinExistence type="predicted"/>
<name>A0A834CIX6_ORYME</name>
<gene>
    <name evidence="2" type="ORF">FQA47_025512</name>
</gene>
<evidence type="ECO:0000256" key="1">
    <source>
        <dbReference type="SAM" id="MobiDB-lite"/>
    </source>
</evidence>
<evidence type="ECO:0000313" key="3">
    <source>
        <dbReference type="Proteomes" id="UP000646548"/>
    </source>
</evidence>
<sequence>MKALSGPPGGAESGHATIPGKRVSRNCRALPGSERASAARRFGEGVKDDGAGEKRRGAERRRGRPPKSPNRRGFSAESPRQPGRTSRRAQATRGRGARAAAVTSRPLKSSQNRLLGNGAF</sequence>
<feature type="compositionally biased region" description="Basic and acidic residues" evidence="1">
    <location>
        <begin position="41"/>
        <end position="56"/>
    </location>
</feature>
<accession>A0A834CIX6</accession>
<organism evidence="2 3">
    <name type="scientific">Oryzias melastigma</name>
    <name type="common">Marine medaka</name>
    <dbReference type="NCBI Taxonomy" id="30732"/>
    <lineage>
        <taxon>Eukaryota</taxon>
        <taxon>Metazoa</taxon>
        <taxon>Chordata</taxon>
        <taxon>Craniata</taxon>
        <taxon>Vertebrata</taxon>
        <taxon>Euteleostomi</taxon>
        <taxon>Actinopterygii</taxon>
        <taxon>Neopterygii</taxon>
        <taxon>Teleostei</taxon>
        <taxon>Neoteleostei</taxon>
        <taxon>Acanthomorphata</taxon>
        <taxon>Ovalentaria</taxon>
        <taxon>Atherinomorphae</taxon>
        <taxon>Beloniformes</taxon>
        <taxon>Adrianichthyidae</taxon>
        <taxon>Oryziinae</taxon>
        <taxon>Oryzias</taxon>
    </lineage>
</organism>
<feature type="region of interest" description="Disordered" evidence="1">
    <location>
        <begin position="1"/>
        <end position="120"/>
    </location>
</feature>
<feature type="compositionally biased region" description="Low complexity" evidence="1">
    <location>
        <begin position="88"/>
        <end position="105"/>
    </location>
</feature>
<reference evidence="2" key="1">
    <citation type="journal article" name="BMC Genomics">
        <title>Long-read sequencing and de novo genome assembly of marine medaka (Oryzias melastigma).</title>
        <authorList>
            <person name="Liang P."/>
            <person name="Saqib H.S.A."/>
            <person name="Ni X."/>
            <person name="Shen Y."/>
        </authorList>
    </citation>
    <scope>NUCLEOTIDE SEQUENCE</scope>
    <source>
        <strain evidence="2">Bigg-433</strain>
    </source>
</reference>
<dbReference type="EMBL" id="WKFB01000301">
    <property type="protein sequence ID" value="KAF6727556.1"/>
    <property type="molecule type" value="Genomic_DNA"/>
</dbReference>